<evidence type="ECO:0000256" key="2">
    <source>
        <dbReference type="ARBA" id="ARBA00022771"/>
    </source>
</evidence>
<proteinExistence type="predicted"/>
<dbReference type="GO" id="GO:0016567">
    <property type="term" value="P:protein ubiquitination"/>
    <property type="evidence" value="ECO:0007669"/>
    <property type="project" value="TreeGrafter"/>
</dbReference>
<evidence type="ECO:0000256" key="5">
    <source>
        <dbReference type="SAM" id="MobiDB-lite"/>
    </source>
</evidence>
<feature type="domain" description="RING-type" evidence="6">
    <location>
        <begin position="7"/>
        <end position="61"/>
    </location>
</feature>
<feature type="compositionally biased region" description="Acidic residues" evidence="5">
    <location>
        <begin position="94"/>
        <end position="109"/>
    </location>
</feature>
<evidence type="ECO:0000256" key="3">
    <source>
        <dbReference type="ARBA" id="ARBA00022833"/>
    </source>
</evidence>
<dbReference type="EMBL" id="CM015724">
    <property type="protein sequence ID" value="KAF3697905.1"/>
    <property type="molecule type" value="Genomic_DNA"/>
</dbReference>
<dbReference type="InterPro" id="IPR051435">
    <property type="entry name" value="RING_finger_E3_ubiq-ligases"/>
</dbReference>
<evidence type="ECO:0000256" key="1">
    <source>
        <dbReference type="ARBA" id="ARBA00022723"/>
    </source>
</evidence>
<dbReference type="AlphaFoldDB" id="A0A6G1Q5T3"/>
<dbReference type="Proteomes" id="UP000503349">
    <property type="component" value="Chromosome 13"/>
</dbReference>
<reference evidence="7 8" key="1">
    <citation type="submission" date="2019-02" db="EMBL/GenBank/DDBJ databases">
        <title>Opniocepnalus argus genome.</title>
        <authorList>
            <person name="Zhou C."/>
            <person name="Xiao S."/>
        </authorList>
    </citation>
    <scope>NUCLEOTIDE SEQUENCE [LARGE SCALE GENOMIC DNA]</scope>
    <source>
        <strain evidence="7">OARG1902GOOAL</strain>
        <tissue evidence="7">Muscle</tissue>
    </source>
</reference>
<dbReference type="InterPro" id="IPR013083">
    <property type="entry name" value="Znf_RING/FYVE/PHD"/>
</dbReference>
<dbReference type="GO" id="GO:0061630">
    <property type="term" value="F:ubiquitin protein ligase activity"/>
    <property type="evidence" value="ECO:0007669"/>
    <property type="project" value="TreeGrafter"/>
</dbReference>
<evidence type="ECO:0000313" key="8">
    <source>
        <dbReference type="Proteomes" id="UP000503349"/>
    </source>
</evidence>
<feature type="compositionally biased region" description="Basic and acidic residues" evidence="5">
    <location>
        <begin position="110"/>
        <end position="120"/>
    </location>
</feature>
<dbReference type="PROSITE" id="PS50089">
    <property type="entry name" value="ZF_RING_2"/>
    <property type="match status" value="1"/>
</dbReference>
<name>A0A6G1Q5T3_CHAAH</name>
<reference evidence="8" key="2">
    <citation type="submission" date="2019-02" db="EMBL/GenBank/DDBJ databases">
        <title>Opniocepnalus argus Var Kimnra genome.</title>
        <authorList>
            <person name="Zhou C."/>
            <person name="Xiao S."/>
        </authorList>
    </citation>
    <scope>NUCLEOTIDE SEQUENCE [LARGE SCALE GENOMIC DNA]</scope>
</reference>
<dbReference type="InterPro" id="IPR001841">
    <property type="entry name" value="Znf_RING"/>
</dbReference>
<feature type="region of interest" description="Disordered" evidence="5">
    <location>
        <begin position="93"/>
        <end position="149"/>
    </location>
</feature>
<keyword evidence="3" id="KW-0862">Zinc</keyword>
<keyword evidence="1" id="KW-0479">Metal-binding</keyword>
<keyword evidence="8" id="KW-1185">Reference proteome</keyword>
<protein>
    <submittedName>
        <fullName evidence="7">RING finger protein 208</fullName>
    </submittedName>
</protein>
<evidence type="ECO:0000259" key="6">
    <source>
        <dbReference type="PROSITE" id="PS50089"/>
    </source>
</evidence>
<dbReference type="GO" id="GO:0008270">
    <property type="term" value="F:zinc ion binding"/>
    <property type="evidence" value="ECO:0007669"/>
    <property type="project" value="UniProtKB-KW"/>
</dbReference>
<dbReference type="InterPro" id="IPR017907">
    <property type="entry name" value="Znf_RING_CS"/>
</dbReference>
<accession>A0A6G1Q5T3</accession>
<dbReference type="SMART" id="SM00184">
    <property type="entry name" value="RING"/>
    <property type="match status" value="1"/>
</dbReference>
<evidence type="ECO:0000256" key="4">
    <source>
        <dbReference type="PROSITE-ProRule" id="PRU00175"/>
    </source>
</evidence>
<dbReference type="Gene3D" id="3.30.40.10">
    <property type="entry name" value="Zinc/RING finger domain, C3HC4 (zinc finger)"/>
    <property type="match status" value="1"/>
</dbReference>
<dbReference type="PANTHER" id="PTHR22791:SF14">
    <property type="entry name" value="RING FINGER PROTEIN 227"/>
    <property type="match status" value="1"/>
</dbReference>
<keyword evidence="2 4" id="KW-0863">Zinc-finger</keyword>
<dbReference type="PROSITE" id="PS00518">
    <property type="entry name" value="ZF_RING_1"/>
    <property type="match status" value="1"/>
</dbReference>
<dbReference type="PANTHER" id="PTHR22791">
    <property type="entry name" value="RING-TYPE DOMAIN-CONTAINING PROTEIN"/>
    <property type="match status" value="1"/>
</dbReference>
<evidence type="ECO:0000313" key="7">
    <source>
        <dbReference type="EMBL" id="KAF3697905.1"/>
    </source>
</evidence>
<dbReference type="SUPFAM" id="SSF57850">
    <property type="entry name" value="RING/U-box"/>
    <property type="match status" value="1"/>
</dbReference>
<sequence length="190" mass="21645">MYSELECGICYRTYNAGRRCPRELHCKHSFCESCLLVLFRCPGNSGTHLVADRLIVCPLCRQTTCISGERKISAELKLDECVLERLLAAGVLEQEQEQEEEEEVVDGEGEDHREEERGEEVQEGEEAVPPETPAEERDSSAHTRGGKLRRSLRKVWRKISGERAQQRGGETELMTNADLRTMAMMSCYMF</sequence>
<gene>
    <name evidence="7" type="ORF">EXN66_Car013586</name>
</gene>
<organism evidence="7 8">
    <name type="scientific">Channa argus</name>
    <name type="common">Northern snakehead</name>
    <name type="synonym">Ophicephalus argus</name>
    <dbReference type="NCBI Taxonomy" id="215402"/>
    <lineage>
        <taxon>Eukaryota</taxon>
        <taxon>Metazoa</taxon>
        <taxon>Chordata</taxon>
        <taxon>Craniata</taxon>
        <taxon>Vertebrata</taxon>
        <taxon>Euteleostomi</taxon>
        <taxon>Actinopterygii</taxon>
        <taxon>Neopterygii</taxon>
        <taxon>Teleostei</taxon>
        <taxon>Neoteleostei</taxon>
        <taxon>Acanthomorphata</taxon>
        <taxon>Anabantaria</taxon>
        <taxon>Anabantiformes</taxon>
        <taxon>Channoidei</taxon>
        <taxon>Channidae</taxon>
        <taxon>Channa</taxon>
    </lineage>
</organism>
<dbReference type="OrthoDB" id="252722at2759"/>